<reference evidence="1" key="1">
    <citation type="submission" date="2022-11" db="EMBL/GenBank/DDBJ databases">
        <title>Genome Sequence of Boeremia exigua.</title>
        <authorList>
            <person name="Buettner E."/>
        </authorList>
    </citation>
    <scope>NUCLEOTIDE SEQUENCE</scope>
    <source>
        <strain evidence="1">CU02</strain>
    </source>
</reference>
<evidence type="ECO:0000313" key="1">
    <source>
        <dbReference type="EMBL" id="KAJ8108380.1"/>
    </source>
</evidence>
<proteinExistence type="predicted"/>
<keyword evidence="2" id="KW-1185">Reference proteome</keyword>
<dbReference type="Proteomes" id="UP001153331">
    <property type="component" value="Unassembled WGS sequence"/>
</dbReference>
<protein>
    <submittedName>
        <fullName evidence="1">Uncharacterized protein</fullName>
    </submittedName>
</protein>
<evidence type="ECO:0000313" key="2">
    <source>
        <dbReference type="Proteomes" id="UP001153331"/>
    </source>
</evidence>
<comment type="caution">
    <text evidence="1">The sequence shown here is derived from an EMBL/GenBank/DDBJ whole genome shotgun (WGS) entry which is preliminary data.</text>
</comment>
<name>A0ACC2HZU7_9PLEO</name>
<organism evidence="1 2">
    <name type="scientific">Boeremia exigua</name>
    <dbReference type="NCBI Taxonomy" id="749465"/>
    <lineage>
        <taxon>Eukaryota</taxon>
        <taxon>Fungi</taxon>
        <taxon>Dikarya</taxon>
        <taxon>Ascomycota</taxon>
        <taxon>Pezizomycotina</taxon>
        <taxon>Dothideomycetes</taxon>
        <taxon>Pleosporomycetidae</taxon>
        <taxon>Pleosporales</taxon>
        <taxon>Pleosporineae</taxon>
        <taxon>Didymellaceae</taxon>
        <taxon>Boeremia</taxon>
    </lineage>
</organism>
<gene>
    <name evidence="1" type="ORF">OPT61_g8212</name>
</gene>
<accession>A0ACC2HZU7</accession>
<sequence>MTARQPTVAVIGAGPAGLVALKNLLEEGFEATAFDRNPYVGGLWQFTEDDKTSVLQSTVVNISKERVGRIIAQLEIESYPTAAGIQRYLVSYAEHFKLQSHLRLNSPVRQVKFDDVRQQWTVSFENKEAEYFDKVVVAIGGMTSLPNIPTVEGIELFEGTSLHSRAFKKPKDFKGKRVMVVGFGNTAADTATALANVAEKVYIAHRNGARVLPRRVNGKPVDHALSLRLFTIQTWMTKYFPVFSAKMFDNFVKSLQDKSFKLSPEWGFEPPQATPIVSDYLVDYLEAGLIESVKGVKRIVGASQAELDDGKMVEVDVLIWCTGYKADFSMLEPRFDPTNRPAPAWSSASGSNGKPLARLYHNVFSLEKPDSLAFLGNVHTTLSGFLLFDLASMGIAQVWKGASTLPPKPEMEAAVDAHHVWLSEQASRRSNVSPGMVDGGVWLHTFDDLAGTGVNEYLEFGWKGWWFWLWNMKVCNMLMGGVWSPHVHRFFDGKRKKWDGAEAAMKEVNGIGAAAAKKVV</sequence>
<dbReference type="EMBL" id="JAPHNI010000756">
    <property type="protein sequence ID" value="KAJ8108380.1"/>
    <property type="molecule type" value="Genomic_DNA"/>
</dbReference>